<organism evidence="2 3">
    <name type="scientific">Nostoc minutum NIES-26</name>
    <dbReference type="NCBI Taxonomy" id="1844469"/>
    <lineage>
        <taxon>Bacteria</taxon>
        <taxon>Bacillati</taxon>
        <taxon>Cyanobacteriota</taxon>
        <taxon>Cyanophyceae</taxon>
        <taxon>Nostocales</taxon>
        <taxon>Nostocaceae</taxon>
        <taxon>Nostoc</taxon>
    </lineage>
</organism>
<comment type="caution">
    <text evidence="2">The sequence shown here is derived from an EMBL/GenBank/DDBJ whole genome shotgun (WGS) entry which is preliminary data.</text>
</comment>
<gene>
    <name evidence="2" type="ORF">A6770_09535</name>
</gene>
<evidence type="ECO:0000313" key="3">
    <source>
        <dbReference type="Proteomes" id="UP000252107"/>
    </source>
</evidence>
<protein>
    <submittedName>
        <fullName evidence="2">Histidine kinase</fullName>
    </submittedName>
</protein>
<dbReference type="InterPro" id="IPR010982">
    <property type="entry name" value="Lambda_DNA-bd_dom_sf"/>
</dbReference>
<dbReference type="Proteomes" id="UP000252107">
    <property type="component" value="Unassembled WGS sequence"/>
</dbReference>
<evidence type="ECO:0000313" key="2">
    <source>
        <dbReference type="EMBL" id="RCJ41299.1"/>
    </source>
</evidence>
<feature type="domain" description="NACHT" evidence="1">
    <location>
        <begin position="180"/>
        <end position="300"/>
    </location>
</feature>
<dbReference type="Pfam" id="PF05729">
    <property type="entry name" value="NACHT"/>
    <property type="match status" value="1"/>
</dbReference>
<dbReference type="AlphaFoldDB" id="A0A367RZ75"/>
<sequence>MTSQGLRASPEGIKAAKTALTDKTLSQYKLAAALGITRQPVSKFFAGESVSRSCFVQICQQLGLSWQKVAGLPEDTVSEATNKVQPKSVDLDTLVRKIRQQRQDKIPDQCGTLQMLDIAQAISVLDIYTNVNVLEELTCQQWLEISDLMQDLNHESNFKQLAEASHQRKLPGLEAVSRYSKLMVLGKPGSGKTTFLQYLAIACNKGDFQPQHIAIFVRLKEFAEDAKENNQFNLLKYISQEFLSCGVEEESTATILTEGKALILLDGLDEVPSDNAERVTREIRRFTQVYYKNQFVISSRIAAQQYRFQGFTEVEVTDFNYEQVEAFVKKWFVAVAHKSREDGEARGNLFIHQLNLPENQQIRELAITPILLHLICLVFHVKAEFPSNLTKLYEQILNILLVRWDETKGVKRQTFPCHLTVNSKKKLLSQIAAITFEQGNYFFTQEKIQQLITNYIGTLLNLSIDSIQFQEVSEVALQLIEVQEGLLVERARGIYSFSHLALHEYFVAKNIVESQDQGCKSLVTHITEAHWHNIFLLTVSMLPNANEILGLMKRKIDLLVAKDNKIQDFLIWLRHKSISVSTSYKAAAVRAFYLVCVRRTPAEYLFAHVVRTASLTTEDEDSFYRQHHAFVHTPSYELEYALVGNIAFNSDLALDEFLTSTLTCAGELDFAVDLTLNDALVLDHAHALSIAFDEALNLVLEPEFKKDMQKLKKQLPPIESYPKQFRCWWQANGKVWGEKLRSLLIKHRNIGHDWQFNQQQIELLQQYYEANKLLVDCLNRSANVTPLARQEIEEALLLAIADIQN</sequence>
<dbReference type="SUPFAM" id="SSF47413">
    <property type="entry name" value="lambda repressor-like DNA-binding domains"/>
    <property type="match status" value="1"/>
</dbReference>
<dbReference type="InterPro" id="IPR054501">
    <property type="entry name" value="NCH2"/>
</dbReference>
<dbReference type="PANTHER" id="PTHR46844">
    <property type="entry name" value="SLR5058 PROTEIN"/>
    <property type="match status" value="1"/>
</dbReference>
<reference evidence="2" key="1">
    <citation type="submission" date="2016-04" db="EMBL/GenBank/DDBJ databases">
        <authorList>
            <person name="Tabuchi Yagui T.R."/>
        </authorList>
    </citation>
    <scope>NUCLEOTIDE SEQUENCE [LARGE SCALE GENOMIC DNA]</scope>
    <source>
        <strain evidence="2">NIES-26</strain>
    </source>
</reference>
<dbReference type="Gene3D" id="3.40.50.300">
    <property type="entry name" value="P-loop containing nucleotide triphosphate hydrolases"/>
    <property type="match status" value="1"/>
</dbReference>
<accession>A0A367RZ75</accession>
<dbReference type="InterPro" id="IPR007111">
    <property type="entry name" value="NACHT_NTPase"/>
</dbReference>
<proteinExistence type="predicted"/>
<evidence type="ECO:0000259" key="1">
    <source>
        <dbReference type="PROSITE" id="PS50837"/>
    </source>
</evidence>
<keyword evidence="2" id="KW-0418">Kinase</keyword>
<dbReference type="GO" id="GO:0016301">
    <property type="term" value="F:kinase activity"/>
    <property type="evidence" value="ECO:0007669"/>
    <property type="project" value="UniProtKB-KW"/>
</dbReference>
<dbReference type="SUPFAM" id="SSF52540">
    <property type="entry name" value="P-loop containing nucleoside triphosphate hydrolases"/>
    <property type="match status" value="1"/>
</dbReference>
<name>A0A367RZ75_9NOSO</name>
<dbReference type="InterPro" id="IPR027417">
    <property type="entry name" value="P-loop_NTPase"/>
</dbReference>
<dbReference type="GO" id="GO:0003677">
    <property type="term" value="F:DNA binding"/>
    <property type="evidence" value="ECO:0007669"/>
    <property type="project" value="InterPro"/>
</dbReference>
<keyword evidence="2" id="KW-0808">Transferase</keyword>
<dbReference type="EMBL" id="LXQD01000023">
    <property type="protein sequence ID" value="RCJ41299.1"/>
    <property type="molecule type" value="Genomic_DNA"/>
</dbReference>
<keyword evidence="3" id="KW-1185">Reference proteome</keyword>
<dbReference type="Pfam" id="PF22727">
    <property type="entry name" value="NCH2"/>
    <property type="match status" value="1"/>
</dbReference>
<dbReference type="PANTHER" id="PTHR46844:SF1">
    <property type="entry name" value="SLR5058 PROTEIN"/>
    <property type="match status" value="1"/>
</dbReference>
<dbReference type="PROSITE" id="PS50837">
    <property type="entry name" value="NACHT"/>
    <property type="match status" value="1"/>
</dbReference>